<sequence>MACWCVHARMPGPASVLGGCWWKPSYGADVGSRADKLGAGMMFDDLVQSVARRLVRFSKRRSRRNLHAWLEESIREFSANGQGLVINIGAGGEVAGWLDDLGVRATSIDIDPNRHPDLVADMEDLSALADASVSMAICIEVLEHVRHPHLAVRELNRVLQPGGVLVGSTPFLLGIHDAPADYFRYTSHGLRMLFADFELLQLRERNGYFDAVAVLLLRRFAVGTRGERTAALLLSPVLIALTYILELIGRVLHSTDGTTGYFFVYRKLEKTMHSEPDNVDADRPKAQDNGG</sequence>
<dbReference type="AlphaFoldDB" id="A0A4R1BCI1"/>
<comment type="caution">
    <text evidence="2">The sequence shown here is derived from an EMBL/GenBank/DDBJ whole genome shotgun (WGS) entry which is preliminary data.</text>
</comment>
<proteinExistence type="predicted"/>
<organism evidence="2 3">
    <name type="scientific">Parasulfuritortus cantonensis</name>
    <dbReference type="NCBI Taxonomy" id="2528202"/>
    <lineage>
        <taxon>Bacteria</taxon>
        <taxon>Pseudomonadati</taxon>
        <taxon>Pseudomonadota</taxon>
        <taxon>Betaproteobacteria</taxon>
        <taxon>Nitrosomonadales</taxon>
        <taxon>Thiobacillaceae</taxon>
        <taxon>Parasulfuritortus</taxon>
    </lineage>
</organism>
<evidence type="ECO:0000313" key="3">
    <source>
        <dbReference type="Proteomes" id="UP000295443"/>
    </source>
</evidence>
<keyword evidence="2" id="KW-0489">Methyltransferase</keyword>
<evidence type="ECO:0000259" key="1">
    <source>
        <dbReference type="Pfam" id="PF08241"/>
    </source>
</evidence>
<feature type="domain" description="Methyltransferase type 11" evidence="1">
    <location>
        <begin position="88"/>
        <end position="166"/>
    </location>
</feature>
<reference evidence="2 3" key="1">
    <citation type="submission" date="2019-03" db="EMBL/GenBank/DDBJ databases">
        <title>Genome sequence of Thiobacillaceae bacterium LSR1, a sulfur-oxidizing bacterium isolated from freshwater sediment.</title>
        <authorList>
            <person name="Li S."/>
        </authorList>
    </citation>
    <scope>NUCLEOTIDE SEQUENCE [LARGE SCALE GENOMIC DNA]</scope>
    <source>
        <strain evidence="2 3">LSR1</strain>
    </source>
</reference>
<name>A0A4R1BCI1_9PROT</name>
<dbReference type="SUPFAM" id="SSF53335">
    <property type="entry name" value="S-adenosyl-L-methionine-dependent methyltransferases"/>
    <property type="match status" value="1"/>
</dbReference>
<dbReference type="CDD" id="cd02440">
    <property type="entry name" value="AdoMet_MTases"/>
    <property type="match status" value="1"/>
</dbReference>
<dbReference type="Proteomes" id="UP000295443">
    <property type="component" value="Unassembled WGS sequence"/>
</dbReference>
<dbReference type="GO" id="GO:0008757">
    <property type="term" value="F:S-adenosylmethionine-dependent methyltransferase activity"/>
    <property type="evidence" value="ECO:0007669"/>
    <property type="project" value="InterPro"/>
</dbReference>
<keyword evidence="2" id="KW-0808">Transferase</keyword>
<protein>
    <submittedName>
        <fullName evidence="2">Class I SAM-dependent methyltransferase</fullName>
    </submittedName>
</protein>
<accession>A0A4R1BCI1</accession>
<dbReference type="InterPro" id="IPR013216">
    <property type="entry name" value="Methyltransf_11"/>
</dbReference>
<evidence type="ECO:0000313" key="2">
    <source>
        <dbReference type="EMBL" id="TCJ14746.1"/>
    </source>
</evidence>
<dbReference type="OrthoDB" id="9790457at2"/>
<dbReference type="InterPro" id="IPR029063">
    <property type="entry name" value="SAM-dependent_MTases_sf"/>
</dbReference>
<keyword evidence="3" id="KW-1185">Reference proteome</keyword>
<dbReference type="EMBL" id="SJZB01000033">
    <property type="protein sequence ID" value="TCJ14746.1"/>
    <property type="molecule type" value="Genomic_DNA"/>
</dbReference>
<dbReference type="Pfam" id="PF08241">
    <property type="entry name" value="Methyltransf_11"/>
    <property type="match status" value="1"/>
</dbReference>
<gene>
    <name evidence="2" type="ORF">EZJ19_09190</name>
</gene>
<dbReference type="GO" id="GO:0032259">
    <property type="term" value="P:methylation"/>
    <property type="evidence" value="ECO:0007669"/>
    <property type="project" value="UniProtKB-KW"/>
</dbReference>
<dbReference type="Gene3D" id="3.40.50.150">
    <property type="entry name" value="Vaccinia Virus protein VP39"/>
    <property type="match status" value="1"/>
</dbReference>